<dbReference type="AlphaFoldDB" id="A0A1M5H5S4"/>
<dbReference type="GO" id="GO:0016810">
    <property type="term" value="F:hydrolase activity, acting on carbon-nitrogen (but not peptide) bonds"/>
    <property type="evidence" value="ECO:0007669"/>
    <property type="project" value="InterPro"/>
</dbReference>
<dbReference type="SUPFAM" id="SSF88713">
    <property type="entry name" value="Glycoside hydrolase/deacetylase"/>
    <property type="match status" value="1"/>
</dbReference>
<name>A0A1M5H5S4_9GAMM</name>
<accession>A0A1M5H5S4</accession>
<proteinExistence type="predicted"/>
<comment type="subcellular location">
    <subcellularLocation>
        <location evidence="1">Secreted</location>
    </subcellularLocation>
</comment>
<organism evidence="4 5">
    <name type="scientific">Microbulbifer donghaiensis</name>
    <dbReference type="NCBI Taxonomy" id="494016"/>
    <lineage>
        <taxon>Bacteria</taxon>
        <taxon>Pseudomonadati</taxon>
        <taxon>Pseudomonadota</taxon>
        <taxon>Gammaproteobacteria</taxon>
        <taxon>Cellvibrionales</taxon>
        <taxon>Microbulbiferaceae</taxon>
        <taxon>Microbulbifer</taxon>
    </lineage>
</organism>
<feature type="domain" description="NodB homology" evidence="3">
    <location>
        <begin position="107"/>
        <end position="355"/>
    </location>
</feature>
<dbReference type="GO" id="GO:0005975">
    <property type="term" value="P:carbohydrate metabolic process"/>
    <property type="evidence" value="ECO:0007669"/>
    <property type="project" value="InterPro"/>
</dbReference>
<dbReference type="CDD" id="cd10918">
    <property type="entry name" value="CE4_NodB_like_5s_6s"/>
    <property type="match status" value="1"/>
</dbReference>
<keyword evidence="2" id="KW-0732">Signal</keyword>
<reference evidence="5" key="1">
    <citation type="submission" date="2016-11" db="EMBL/GenBank/DDBJ databases">
        <authorList>
            <person name="Varghese N."/>
            <person name="Submissions S."/>
        </authorList>
    </citation>
    <scope>NUCLEOTIDE SEQUENCE [LARGE SCALE GENOMIC DNA]</scope>
    <source>
        <strain evidence="5">CGMCC 1.7063</strain>
    </source>
</reference>
<dbReference type="PANTHER" id="PTHR34216">
    <property type="match status" value="1"/>
</dbReference>
<sequence>MHDTTYSRPLTFEPMRFRRRLLHVLQRGMALSGMGAAYVRRRGVDGAVILMYHGITDKEDANWIDPRFAVPVTVFERQMRFLAKNRNVIALQELLSLIKAGNSPPPGSVVITFDDGYRSVFTKAAPILKRYQLPATLYLATGQVSRVEAQWIDRLYSMFNTRSRDFLETTGEKLGSANLDNPLEARSAYYALAEQLLPASREQREKILGGIADALRPLRQPPPLTLTWEEIRQMRRLYPGIEIGVHTRDHIDLTACEPQDAAAEVAMSAADVQRELDIAPAHFSFPYGRSNPAARHAVIAANLSSAAVTEPAVLVRAGGDPYALPRLSAPSNMALFPFYTSGAYPQASLEVFGRA</sequence>
<keyword evidence="5" id="KW-1185">Reference proteome</keyword>
<gene>
    <name evidence="4" type="ORF">SAMN04487965_3309</name>
</gene>
<dbReference type="PANTHER" id="PTHR34216:SF3">
    <property type="entry name" value="POLY-BETA-1,6-N-ACETYL-D-GLUCOSAMINE N-DEACETYLASE"/>
    <property type="match status" value="1"/>
</dbReference>
<evidence type="ECO:0000313" key="5">
    <source>
        <dbReference type="Proteomes" id="UP000184170"/>
    </source>
</evidence>
<dbReference type="GO" id="GO:0005576">
    <property type="term" value="C:extracellular region"/>
    <property type="evidence" value="ECO:0007669"/>
    <property type="project" value="UniProtKB-SubCell"/>
</dbReference>
<dbReference type="Gene3D" id="3.20.20.370">
    <property type="entry name" value="Glycoside hydrolase/deacetylase"/>
    <property type="match status" value="1"/>
</dbReference>
<dbReference type="InterPro" id="IPR002509">
    <property type="entry name" value="NODB_dom"/>
</dbReference>
<dbReference type="InterPro" id="IPR051398">
    <property type="entry name" value="Polysacch_Deacetylase"/>
</dbReference>
<dbReference type="Proteomes" id="UP000184170">
    <property type="component" value="Unassembled WGS sequence"/>
</dbReference>
<dbReference type="EMBL" id="FQVA01000007">
    <property type="protein sequence ID" value="SHG11265.1"/>
    <property type="molecule type" value="Genomic_DNA"/>
</dbReference>
<dbReference type="PROSITE" id="PS51677">
    <property type="entry name" value="NODB"/>
    <property type="match status" value="1"/>
</dbReference>
<dbReference type="Pfam" id="PF01522">
    <property type="entry name" value="Polysacc_deac_1"/>
    <property type="match status" value="1"/>
</dbReference>
<evidence type="ECO:0000256" key="2">
    <source>
        <dbReference type="ARBA" id="ARBA00022729"/>
    </source>
</evidence>
<dbReference type="STRING" id="494016.SAMN04487965_3309"/>
<evidence type="ECO:0000313" key="4">
    <source>
        <dbReference type="EMBL" id="SHG11265.1"/>
    </source>
</evidence>
<dbReference type="InterPro" id="IPR011330">
    <property type="entry name" value="Glyco_hydro/deAcase_b/a-brl"/>
</dbReference>
<evidence type="ECO:0000259" key="3">
    <source>
        <dbReference type="PROSITE" id="PS51677"/>
    </source>
</evidence>
<evidence type="ECO:0000256" key="1">
    <source>
        <dbReference type="ARBA" id="ARBA00004613"/>
    </source>
</evidence>
<protein>
    <submittedName>
        <fullName evidence="4">Polysaccharide deacetylase</fullName>
    </submittedName>
</protein>